<name>A0A9D5U8W2_9CELL</name>
<dbReference type="RefSeq" id="WP_193719335.1">
    <property type="nucleotide sequence ID" value="NZ_JACSPN010000006.1"/>
</dbReference>
<proteinExistence type="predicted"/>
<evidence type="ECO:0000313" key="2">
    <source>
        <dbReference type="Proteomes" id="UP000822993"/>
    </source>
</evidence>
<gene>
    <name evidence="1" type="ORF">H9623_07010</name>
</gene>
<organism evidence="1 2">
    <name type="scientific">Oerskovia douganii</name>
    <dbReference type="NCBI Taxonomy" id="2762210"/>
    <lineage>
        <taxon>Bacteria</taxon>
        <taxon>Bacillati</taxon>
        <taxon>Actinomycetota</taxon>
        <taxon>Actinomycetes</taxon>
        <taxon>Micrococcales</taxon>
        <taxon>Cellulomonadaceae</taxon>
        <taxon>Oerskovia</taxon>
    </lineage>
</organism>
<comment type="caution">
    <text evidence="1">The sequence shown here is derived from an EMBL/GenBank/DDBJ whole genome shotgun (WGS) entry which is preliminary data.</text>
</comment>
<dbReference type="EMBL" id="JACSPN010000006">
    <property type="protein sequence ID" value="MBE7700055.1"/>
    <property type="molecule type" value="Genomic_DNA"/>
</dbReference>
<dbReference type="Proteomes" id="UP000822993">
    <property type="component" value="Unassembled WGS sequence"/>
</dbReference>
<keyword evidence="2" id="KW-1185">Reference proteome</keyword>
<dbReference type="AlphaFoldDB" id="A0A9D5U8W2"/>
<protein>
    <submittedName>
        <fullName evidence="1">RES domain-containing protein</fullName>
    </submittedName>
</protein>
<accession>A0A9D5U8W2</accession>
<sequence>MIEVPGARTCAKTGVRLVPADGALVYRVAQDKYTFRSGPLSSPVNKVVGSLPDGEIESRGRFDTVGRTVYFGDTPEVCFAETLQGFRLNRQALVADAQAAGQDVDEFIRDVTSDAVAGDRDTPWAVGGDWQRGRSLLYIRLPLEGWWVQIDHPATLNALHDALAAELAAAGVPLLTLSAATGENRAATTLLAQCVRDLVLDDGSLPLGISFPSKTAYGRCLAWWNRREDDDLMPSDTGPRMAGESDNVDTPAFRKVCEEWGLPILDGRLAY</sequence>
<reference evidence="1 2" key="1">
    <citation type="submission" date="2020-08" db="EMBL/GenBank/DDBJ databases">
        <title>A Genomic Blueprint of the Chicken Gut Microbiome.</title>
        <authorList>
            <person name="Gilroy R."/>
            <person name="Ravi A."/>
            <person name="Getino M."/>
            <person name="Pursley I."/>
            <person name="Horton D.L."/>
            <person name="Alikhan N.-F."/>
            <person name="Baker D."/>
            <person name="Gharbi K."/>
            <person name="Hall N."/>
            <person name="Watson M."/>
            <person name="Adriaenssens E.M."/>
            <person name="Foster-Nyarko E."/>
            <person name="Jarju S."/>
            <person name="Secka A."/>
            <person name="Antonio M."/>
            <person name="Oren A."/>
            <person name="Chaudhuri R."/>
            <person name="La Ragione R.M."/>
            <person name="Hildebrand F."/>
            <person name="Pallen M.J."/>
        </authorList>
    </citation>
    <scope>NUCLEOTIDE SEQUENCE [LARGE SCALE GENOMIC DNA]</scope>
    <source>
        <strain evidence="1 2">Sa1BUA8</strain>
    </source>
</reference>
<evidence type="ECO:0000313" key="1">
    <source>
        <dbReference type="EMBL" id="MBE7700055.1"/>
    </source>
</evidence>